<feature type="transmembrane region" description="Helical" evidence="1">
    <location>
        <begin position="157"/>
        <end position="182"/>
    </location>
</feature>
<dbReference type="AlphaFoldDB" id="A0AAE3YCK2"/>
<feature type="transmembrane region" description="Helical" evidence="1">
    <location>
        <begin position="86"/>
        <end position="107"/>
    </location>
</feature>
<feature type="transmembrane region" description="Helical" evidence="1">
    <location>
        <begin position="235"/>
        <end position="254"/>
    </location>
</feature>
<evidence type="ECO:0000256" key="1">
    <source>
        <dbReference type="SAM" id="Phobius"/>
    </source>
</evidence>
<dbReference type="RefSeq" id="WP_202270386.1">
    <property type="nucleotide sequence ID" value="NZ_JAVDQY010000003.1"/>
</dbReference>
<feature type="transmembrane region" description="Helical" evidence="1">
    <location>
        <begin position="189"/>
        <end position="209"/>
    </location>
</feature>
<keyword evidence="1" id="KW-0472">Membrane</keyword>
<gene>
    <name evidence="2" type="ORF">J2787_003068</name>
</gene>
<dbReference type="EMBL" id="JAVDQY010000003">
    <property type="protein sequence ID" value="MDR6527676.1"/>
    <property type="molecule type" value="Genomic_DNA"/>
</dbReference>
<reference evidence="2" key="1">
    <citation type="submission" date="2023-07" db="EMBL/GenBank/DDBJ databases">
        <title>Sorghum-associated microbial communities from plants grown in Nebraska, USA.</title>
        <authorList>
            <person name="Schachtman D."/>
        </authorList>
    </citation>
    <scope>NUCLEOTIDE SEQUENCE</scope>
    <source>
        <strain evidence="2">DS2360</strain>
    </source>
</reference>
<evidence type="ECO:0000313" key="2">
    <source>
        <dbReference type="EMBL" id="MDR6527676.1"/>
    </source>
</evidence>
<dbReference type="Proteomes" id="UP001184861">
    <property type="component" value="Unassembled WGS sequence"/>
</dbReference>
<feature type="transmembrane region" description="Helical" evidence="1">
    <location>
        <begin position="113"/>
        <end position="129"/>
    </location>
</feature>
<keyword evidence="1" id="KW-1133">Transmembrane helix</keyword>
<feature type="transmembrane region" description="Helical" evidence="1">
    <location>
        <begin position="317"/>
        <end position="336"/>
    </location>
</feature>
<feature type="transmembrane region" description="Helical" evidence="1">
    <location>
        <begin position="266"/>
        <end position="290"/>
    </location>
</feature>
<sequence>MIVAACILYVLSLAFVVFPTKIKTVNKITIVILFLSLLYIACIRDENSVNDYELYIGAWIYSTYEKTTIEASFLFIRDILRDTLQLHYKSIFIVYAILGVGTKFWGIKRLADNFYLAVLVYISHFFILHELTQMRAGVAAGFILIALKPLYDKNLKQYLIFIGLATLFHYSAALMLPLWFLNRDKNNKYFYYFLIPTGYIIYFLGLGFVQNIPIPYFQSKLDAYKTITEDESNKINVFNALFLLRILIYYVLVFNREKIAKEYKMFYFLLNIDAISLFVLPALAAIPAIAFRVHELLGVVEIILFSLLIYTFKPKIFGYIAVIIITLVFFLINLFYNKLIFN</sequence>
<dbReference type="InterPro" id="IPR049458">
    <property type="entry name" value="EpsG-like"/>
</dbReference>
<organism evidence="2 3">
    <name type="scientific">Chryseobacterium rhizosphaerae</name>
    <dbReference type="NCBI Taxonomy" id="395937"/>
    <lineage>
        <taxon>Bacteria</taxon>
        <taxon>Pseudomonadati</taxon>
        <taxon>Bacteroidota</taxon>
        <taxon>Flavobacteriia</taxon>
        <taxon>Flavobacteriales</taxon>
        <taxon>Weeksellaceae</taxon>
        <taxon>Chryseobacterium group</taxon>
        <taxon>Chryseobacterium</taxon>
    </lineage>
</organism>
<protein>
    <recommendedName>
        <fullName evidence="4">EpsG family protein</fullName>
    </recommendedName>
</protein>
<dbReference type="Pfam" id="PF14897">
    <property type="entry name" value="EpsG"/>
    <property type="match status" value="1"/>
</dbReference>
<keyword evidence="1" id="KW-0812">Transmembrane</keyword>
<feature type="transmembrane region" description="Helical" evidence="1">
    <location>
        <begin position="24"/>
        <end position="42"/>
    </location>
</feature>
<evidence type="ECO:0000313" key="3">
    <source>
        <dbReference type="Proteomes" id="UP001184861"/>
    </source>
</evidence>
<proteinExistence type="predicted"/>
<evidence type="ECO:0008006" key="4">
    <source>
        <dbReference type="Google" id="ProtNLM"/>
    </source>
</evidence>
<accession>A0AAE3YCK2</accession>
<comment type="caution">
    <text evidence="2">The sequence shown here is derived from an EMBL/GenBank/DDBJ whole genome shotgun (WGS) entry which is preliminary data.</text>
</comment>
<name>A0AAE3YCK2_9FLAO</name>